<comment type="caution">
    <text evidence="1">The sequence shown here is derived from an EMBL/GenBank/DDBJ whole genome shotgun (WGS) entry which is preliminary data.</text>
</comment>
<dbReference type="Proteomes" id="UP000499080">
    <property type="component" value="Unassembled WGS sequence"/>
</dbReference>
<organism evidence="1 2">
    <name type="scientific">Araneus ventricosus</name>
    <name type="common">Orbweaver spider</name>
    <name type="synonym">Epeira ventricosa</name>
    <dbReference type="NCBI Taxonomy" id="182803"/>
    <lineage>
        <taxon>Eukaryota</taxon>
        <taxon>Metazoa</taxon>
        <taxon>Ecdysozoa</taxon>
        <taxon>Arthropoda</taxon>
        <taxon>Chelicerata</taxon>
        <taxon>Arachnida</taxon>
        <taxon>Araneae</taxon>
        <taxon>Araneomorphae</taxon>
        <taxon>Entelegynae</taxon>
        <taxon>Araneoidea</taxon>
        <taxon>Araneidae</taxon>
        <taxon>Araneus</taxon>
    </lineage>
</organism>
<evidence type="ECO:0000313" key="1">
    <source>
        <dbReference type="EMBL" id="GBN00642.1"/>
    </source>
</evidence>
<evidence type="ECO:0000313" key="2">
    <source>
        <dbReference type="Proteomes" id="UP000499080"/>
    </source>
</evidence>
<sequence>MTDFRLAVRQDALNKILSARQDKAENVYHSIRYNIIPLLNFEAEDFTDMILWESTDVSITVPPVLRNVSHEELFDKLSLPDNTVPEWSFTAFPCQTVADRLYFLGKISIKTPICDNFARKWRFRFVKPSYMWVVGWLGSASGGALGADTSTWWALGSTASVAYEGEQRASFVLNLRPISSPRGGISVPSRISIWHFEA</sequence>
<reference evidence="1 2" key="1">
    <citation type="journal article" date="2019" name="Sci. Rep.">
        <title>Orb-weaving spider Araneus ventricosus genome elucidates the spidroin gene catalogue.</title>
        <authorList>
            <person name="Kono N."/>
            <person name="Nakamura H."/>
            <person name="Ohtoshi R."/>
            <person name="Moran D.A.P."/>
            <person name="Shinohara A."/>
            <person name="Yoshida Y."/>
            <person name="Fujiwara M."/>
            <person name="Mori M."/>
            <person name="Tomita M."/>
            <person name="Arakawa K."/>
        </authorList>
    </citation>
    <scope>NUCLEOTIDE SEQUENCE [LARGE SCALE GENOMIC DNA]</scope>
</reference>
<name>A0A4Y2KFD6_ARAVE</name>
<protein>
    <submittedName>
        <fullName evidence="1">Uncharacterized protein</fullName>
    </submittedName>
</protein>
<accession>A0A4Y2KFD6</accession>
<gene>
    <name evidence="1" type="ORF">AVEN_154408_1</name>
</gene>
<keyword evidence="2" id="KW-1185">Reference proteome</keyword>
<proteinExistence type="predicted"/>
<dbReference type="EMBL" id="BGPR01004535">
    <property type="protein sequence ID" value="GBN00642.1"/>
    <property type="molecule type" value="Genomic_DNA"/>
</dbReference>
<dbReference type="AlphaFoldDB" id="A0A4Y2KFD6"/>